<evidence type="ECO:0000256" key="1">
    <source>
        <dbReference type="SAM" id="MobiDB-lite"/>
    </source>
</evidence>
<dbReference type="EMBL" id="PFBZ01000066">
    <property type="protein sequence ID" value="PIT86720.1"/>
    <property type="molecule type" value="Genomic_DNA"/>
</dbReference>
<feature type="compositionally biased region" description="Basic and acidic residues" evidence="1">
    <location>
        <begin position="1"/>
        <end position="12"/>
    </location>
</feature>
<sequence>MRKTENKQEKTNRPTGRSLPKKSGRANSFSLSTTMHQNTPANKRPEINMKAKKIPSRRRISMIPLQSCYTTAEIRRSQSILFITLNEYSVNKKLL</sequence>
<evidence type="ECO:0000313" key="3">
    <source>
        <dbReference type="Proteomes" id="UP000229362"/>
    </source>
</evidence>
<feature type="region of interest" description="Disordered" evidence="1">
    <location>
        <begin position="1"/>
        <end position="51"/>
    </location>
</feature>
<comment type="caution">
    <text evidence="2">The sequence shown here is derived from an EMBL/GenBank/DDBJ whole genome shotgun (WGS) entry which is preliminary data.</text>
</comment>
<name>A0A2M6W1X7_9BACT</name>
<protein>
    <submittedName>
        <fullName evidence="2">Uncharacterized protein</fullName>
    </submittedName>
</protein>
<evidence type="ECO:0000313" key="2">
    <source>
        <dbReference type="EMBL" id="PIT86720.1"/>
    </source>
</evidence>
<dbReference type="AlphaFoldDB" id="A0A2M6W1X7"/>
<organism evidence="2 3">
    <name type="scientific">Candidatus Magasanikbacteria bacterium CG10_big_fil_rev_8_21_14_0_10_43_6</name>
    <dbReference type="NCBI Taxonomy" id="1974650"/>
    <lineage>
        <taxon>Bacteria</taxon>
        <taxon>Candidatus Magasanikiibacteriota</taxon>
    </lineage>
</organism>
<proteinExistence type="predicted"/>
<accession>A0A2M6W1X7</accession>
<reference evidence="3" key="1">
    <citation type="submission" date="2017-09" db="EMBL/GenBank/DDBJ databases">
        <title>Depth-based differentiation of microbial function through sediment-hosted aquifers and enrichment of novel symbionts in the deep terrestrial subsurface.</title>
        <authorList>
            <person name="Probst A.J."/>
            <person name="Ladd B."/>
            <person name="Jarett J.K."/>
            <person name="Geller-Mcgrath D.E."/>
            <person name="Sieber C.M.K."/>
            <person name="Emerson J.B."/>
            <person name="Anantharaman K."/>
            <person name="Thomas B.C."/>
            <person name="Malmstrom R."/>
            <person name="Stieglmeier M."/>
            <person name="Klingl A."/>
            <person name="Woyke T."/>
            <person name="Ryan C.M."/>
            <person name="Banfield J.F."/>
        </authorList>
    </citation>
    <scope>NUCLEOTIDE SEQUENCE [LARGE SCALE GENOMIC DNA]</scope>
</reference>
<feature type="compositionally biased region" description="Polar residues" evidence="1">
    <location>
        <begin position="25"/>
        <end position="41"/>
    </location>
</feature>
<dbReference type="Proteomes" id="UP000229362">
    <property type="component" value="Unassembled WGS sequence"/>
</dbReference>
<gene>
    <name evidence="2" type="ORF">COU33_01585</name>
</gene>